<dbReference type="AlphaFoldDB" id="M1Z9V3"/>
<name>M1Z9V3_9FIRM</name>
<organism evidence="1 2">
    <name type="scientific">[Clostridium] ultunense Esp</name>
    <dbReference type="NCBI Taxonomy" id="1288971"/>
    <lineage>
        <taxon>Bacteria</taxon>
        <taxon>Bacillati</taxon>
        <taxon>Bacillota</taxon>
        <taxon>Tissierellia</taxon>
        <taxon>Tissierellales</taxon>
        <taxon>Tepidimicrobiaceae</taxon>
        <taxon>Schnuerera</taxon>
    </lineage>
</organism>
<dbReference type="EMBL" id="LT669839">
    <property type="protein sequence ID" value="SHD76703.1"/>
    <property type="molecule type" value="Genomic_DNA"/>
</dbReference>
<evidence type="ECO:0000313" key="1">
    <source>
        <dbReference type="EMBL" id="SHD76703.1"/>
    </source>
</evidence>
<keyword evidence="2" id="KW-1185">Reference proteome</keyword>
<accession>M1Z9V3</accession>
<sequence length="567" mass="68134">MNNKLDYEQIQTIQENTTRKLIKYINEFVKRDRILDSIEFYYPDFDEQKTRIAFNVWISIDYKTNYGKSFIEHMLEEKSSYLTSLEKEILIERNKSFISLFEIEKIEGYYVYIIDLLTRKRHTIWEPNISSILKPSDLIFGRIGRIIDYKGFIGNISFLPTTVKDLFIGEIFIDYNRIRFRFPELSIDKYLKRYSINVYRIYTECVYEVMDMDEDITNNLYDELDEFENYLQNYMSRLEIKRHVTNLINLFEYCLMEEELSLYDLDQLDIEHLLKAAIKDGFISTQREFSSYISTLKKYLGFLKNKNPVYRETYKKILEISKNRFLYIDNSKEIKSPFDINRNIVNGINNRLNEDAFDFIMDYEKFLLYIMSNPLEVTAKKKYIRRKHLLELNDIMEYGETINKKSPNQKDFPMLHLFYRFSLHNRLLKLRGNYLSVTKIGSNFLRLSDEEKYSLFLQYVWNQDFVPYNKKDSESDKLNPIRKNLLELLANLEERVWYNIHNLSSNTQASEFLLNIYKYLGMMGIFEYSHSPTLNISITSFGKLALNILSKKDKDHKCNGKIIYLNR</sequence>
<evidence type="ECO:0000313" key="2">
    <source>
        <dbReference type="Proteomes" id="UP000245423"/>
    </source>
</evidence>
<reference evidence="1 2" key="1">
    <citation type="submission" date="2016-11" db="EMBL/GenBank/DDBJ databases">
        <authorList>
            <person name="Manzoor S."/>
        </authorList>
    </citation>
    <scope>NUCLEOTIDE SEQUENCE [LARGE SCALE GENOMIC DNA]</scope>
    <source>
        <strain evidence="1">Clostridium ultunense strain Esp</strain>
    </source>
</reference>
<gene>
    <name evidence="1" type="ORF">CUESP1_1331</name>
</gene>
<proteinExistence type="predicted"/>
<dbReference type="Proteomes" id="UP000245423">
    <property type="component" value="Chromosome 1"/>
</dbReference>
<dbReference type="HOGENOM" id="CLU_480387_0_0_9"/>
<dbReference type="OrthoDB" id="1704947at2"/>
<dbReference type="RefSeq" id="WP_005584509.1">
    <property type="nucleotide sequence ID" value="NZ_LT669839.1"/>
</dbReference>
<protein>
    <submittedName>
        <fullName evidence="1">Uncharacterized protein</fullName>
    </submittedName>
</protein>